<dbReference type="InterPro" id="IPR042299">
    <property type="entry name" value="Ufd1-like_Nn"/>
</dbReference>
<comment type="similarity">
    <text evidence="1">Belongs to the UFD1 family.</text>
</comment>
<evidence type="ECO:0000256" key="2">
    <source>
        <dbReference type="ARBA" id="ARBA00022786"/>
    </source>
</evidence>
<accession>A0ABM4CQF4</accession>
<dbReference type="Pfam" id="PF24842">
    <property type="entry name" value="UFD1_N2"/>
    <property type="match status" value="1"/>
</dbReference>
<evidence type="ECO:0000256" key="3">
    <source>
        <dbReference type="SAM" id="MobiDB-lite"/>
    </source>
</evidence>
<dbReference type="InterPro" id="IPR055418">
    <property type="entry name" value="UFD1_N2"/>
</dbReference>
<gene>
    <name evidence="7" type="primary">LOC100203935</name>
</gene>
<feature type="compositionally biased region" description="Basic and acidic residues" evidence="3">
    <location>
        <begin position="194"/>
        <end position="205"/>
    </location>
</feature>
<sequence>MFNFGMFASNLPLSFNTQYRCYSVAMLNGNERKDVERGAKIILPPSALDILTRLNIVYPMLFKLTNHRLKKYTHCGVLEFVADEGKAYIPHWMMQSLLLSEGDLINIQSATLPVATFAKFQPQTVDFLDITDPKAVLEKVLRSFACLTKGDLIAIKYNDKDYELLVLETKPQDAVSIIECDMQVDFAPPVGYVDPKKEPEKKKPEEEDEMSFDGIPEEYIDRGTEKLFPGTGVTLHGKKKRSKDIVDGDSPVKPIIIKRGIPDLKYKIGTLVFKRKPIRPSDQTENNSGPIFRAFEGEGVSLRKKKL</sequence>
<reference evidence="7" key="1">
    <citation type="submission" date="2025-08" db="UniProtKB">
        <authorList>
            <consortium name="RefSeq"/>
        </authorList>
    </citation>
    <scope>IDENTIFICATION</scope>
</reference>
<dbReference type="Gene3D" id="2.40.40.50">
    <property type="entry name" value="Ubiquitin fusion degradation protein UFD1, N-terminal domain"/>
    <property type="match status" value="1"/>
</dbReference>
<dbReference type="InterPro" id="IPR004854">
    <property type="entry name" value="Ufd1-like"/>
</dbReference>
<name>A0ABM4CQF4_HYDVU</name>
<dbReference type="Proteomes" id="UP001652625">
    <property type="component" value="Chromosome 10"/>
</dbReference>
<dbReference type="InterPro" id="IPR055417">
    <property type="entry name" value="UFD1_N1"/>
</dbReference>
<dbReference type="GeneID" id="100203935"/>
<feature type="domain" description="Ubiquitin fusion degradation protein UFD1 N-terminal subdomain 1" evidence="4">
    <location>
        <begin position="15"/>
        <end position="113"/>
    </location>
</feature>
<feature type="domain" description="Ubiquitin fusion degradation protein UFD1 N-terminal subdomain 2" evidence="5">
    <location>
        <begin position="115"/>
        <end position="189"/>
    </location>
</feature>
<dbReference type="PANTHER" id="PTHR12555">
    <property type="entry name" value="UBIQUITIN FUSION DEGRADATON PROTEIN 1"/>
    <property type="match status" value="1"/>
</dbReference>
<proteinExistence type="inferred from homology"/>
<evidence type="ECO:0000259" key="5">
    <source>
        <dbReference type="Pfam" id="PF24842"/>
    </source>
</evidence>
<evidence type="ECO:0000313" key="6">
    <source>
        <dbReference type="Proteomes" id="UP001652625"/>
    </source>
</evidence>
<evidence type="ECO:0000256" key="1">
    <source>
        <dbReference type="ARBA" id="ARBA00006043"/>
    </source>
</evidence>
<dbReference type="Pfam" id="PF03152">
    <property type="entry name" value="UFD1_N1"/>
    <property type="match status" value="1"/>
</dbReference>
<evidence type="ECO:0000259" key="4">
    <source>
        <dbReference type="Pfam" id="PF03152"/>
    </source>
</evidence>
<dbReference type="RefSeq" id="XP_065664100.1">
    <property type="nucleotide sequence ID" value="XM_065808028.1"/>
</dbReference>
<keyword evidence="6" id="KW-1185">Reference proteome</keyword>
<organism evidence="6 7">
    <name type="scientific">Hydra vulgaris</name>
    <name type="common">Hydra</name>
    <name type="synonym">Hydra attenuata</name>
    <dbReference type="NCBI Taxonomy" id="6087"/>
    <lineage>
        <taxon>Eukaryota</taxon>
        <taxon>Metazoa</taxon>
        <taxon>Cnidaria</taxon>
        <taxon>Hydrozoa</taxon>
        <taxon>Hydroidolina</taxon>
        <taxon>Anthoathecata</taxon>
        <taxon>Aplanulata</taxon>
        <taxon>Hydridae</taxon>
        <taxon>Hydra</taxon>
    </lineage>
</organism>
<evidence type="ECO:0000313" key="7">
    <source>
        <dbReference type="RefSeq" id="XP_065664100.1"/>
    </source>
</evidence>
<feature type="region of interest" description="Disordered" evidence="3">
    <location>
        <begin position="191"/>
        <end position="210"/>
    </location>
</feature>
<protein>
    <submittedName>
        <fullName evidence="7">Ubiquitin recognition factor in ER-associated degradation protein 1 isoform X2</fullName>
    </submittedName>
</protein>
<dbReference type="Gene3D" id="3.10.330.10">
    <property type="match status" value="1"/>
</dbReference>
<dbReference type="PANTHER" id="PTHR12555:SF13">
    <property type="entry name" value="UBIQUITIN RECOGNITION FACTOR IN ER-ASSOCIATED DEGRADATION PROTEIN 1"/>
    <property type="match status" value="1"/>
</dbReference>
<keyword evidence="2" id="KW-0833">Ubl conjugation pathway</keyword>